<keyword evidence="9" id="KW-1185">Reference proteome</keyword>
<feature type="compositionally biased region" description="Polar residues" evidence="6">
    <location>
        <begin position="7"/>
        <end position="19"/>
    </location>
</feature>
<accession>A0A8H7AI55</accession>
<keyword evidence="5 7" id="KW-0472">Membrane</keyword>
<dbReference type="InterPro" id="IPR051633">
    <property type="entry name" value="AceTr"/>
</dbReference>
<comment type="caution">
    <text evidence="8">The sequence shown here is derived from an EMBL/GenBank/DDBJ whole genome shotgun (WGS) entry which is preliminary data.</text>
</comment>
<feature type="transmembrane region" description="Helical" evidence="7">
    <location>
        <begin position="169"/>
        <end position="189"/>
    </location>
</feature>
<feature type="transmembrane region" description="Helical" evidence="7">
    <location>
        <begin position="128"/>
        <end position="149"/>
    </location>
</feature>
<dbReference type="PANTHER" id="PTHR31123">
    <property type="entry name" value="ACCUMULATION OF DYADS PROTEIN 2-RELATED"/>
    <property type="match status" value="1"/>
</dbReference>
<feature type="region of interest" description="Disordered" evidence="6">
    <location>
        <begin position="1"/>
        <end position="21"/>
    </location>
</feature>
<dbReference type="GO" id="GO:0015123">
    <property type="term" value="F:acetate transmembrane transporter activity"/>
    <property type="evidence" value="ECO:0007669"/>
    <property type="project" value="TreeGrafter"/>
</dbReference>
<dbReference type="GO" id="GO:0005886">
    <property type="term" value="C:plasma membrane"/>
    <property type="evidence" value="ECO:0007669"/>
    <property type="project" value="TreeGrafter"/>
</dbReference>
<dbReference type="PANTHER" id="PTHR31123:SF4">
    <property type="entry name" value="PROTEIN ALCS"/>
    <property type="match status" value="1"/>
</dbReference>
<evidence type="ECO:0008006" key="10">
    <source>
        <dbReference type="Google" id="ProtNLM"/>
    </source>
</evidence>
<keyword evidence="4 7" id="KW-1133">Transmembrane helix</keyword>
<evidence type="ECO:0000256" key="2">
    <source>
        <dbReference type="ARBA" id="ARBA00005587"/>
    </source>
</evidence>
<name>A0A8H7AI55_9EURO</name>
<organism evidence="8 9">
    <name type="scientific">Endocarpon pusillum</name>
    <dbReference type="NCBI Taxonomy" id="364733"/>
    <lineage>
        <taxon>Eukaryota</taxon>
        <taxon>Fungi</taxon>
        <taxon>Dikarya</taxon>
        <taxon>Ascomycota</taxon>
        <taxon>Pezizomycotina</taxon>
        <taxon>Eurotiomycetes</taxon>
        <taxon>Chaetothyriomycetidae</taxon>
        <taxon>Verrucariales</taxon>
        <taxon>Verrucariaceae</taxon>
        <taxon>Endocarpon</taxon>
    </lineage>
</organism>
<keyword evidence="3 7" id="KW-0812">Transmembrane</keyword>
<gene>
    <name evidence="8" type="ORF">GJ744_007898</name>
</gene>
<evidence type="ECO:0000256" key="6">
    <source>
        <dbReference type="SAM" id="MobiDB-lite"/>
    </source>
</evidence>
<feature type="transmembrane region" description="Helical" evidence="7">
    <location>
        <begin position="102"/>
        <end position="121"/>
    </location>
</feature>
<evidence type="ECO:0000313" key="9">
    <source>
        <dbReference type="Proteomes" id="UP000606974"/>
    </source>
</evidence>
<protein>
    <recommendedName>
        <fullName evidence="10">Protein alcS</fullName>
    </recommendedName>
</protein>
<evidence type="ECO:0000256" key="7">
    <source>
        <dbReference type="SAM" id="Phobius"/>
    </source>
</evidence>
<dbReference type="EMBL" id="JAACFV010000040">
    <property type="protein sequence ID" value="KAF7509498.1"/>
    <property type="molecule type" value="Genomic_DNA"/>
</dbReference>
<feature type="transmembrane region" description="Helical" evidence="7">
    <location>
        <begin position="196"/>
        <end position="215"/>
    </location>
</feature>
<dbReference type="InterPro" id="IPR000791">
    <property type="entry name" value="Gpr1/Fun34/SatP-like"/>
</dbReference>
<evidence type="ECO:0000256" key="1">
    <source>
        <dbReference type="ARBA" id="ARBA00004141"/>
    </source>
</evidence>
<feature type="transmembrane region" description="Helical" evidence="7">
    <location>
        <begin position="71"/>
        <end position="90"/>
    </location>
</feature>
<evidence type="ECO:0000256" key="4">
    <source>
        <dbReference type="ARBA" id="ARBA00022989"/>
    </source>
</evidence>
<reference evidence="8" key="1">
    <citation type="submission" date="2020-02" db="EMBL/GenBank/DDBJ databases">
        <authorList>
            <person name="Palmer J.M."/>
        </authorList>
    </citation>
    <scope>NUCLEOTIDE SEQUENCE</scope>
    <source>
        <strain evidence="8">EPUS1.4</strain>
        <tissue evidence="8">Thallus</tissue>
    </source>
</reference>
<evidence type="ECO:0000313" key="8">
    <source>
        <dbReference type="EMBL" id="KAF7509498.1"/>
    </source>
</evidence>
<comment type="subcellular location">
    <subcellularLocation>
        <location evidence="1">Membrane</location>
        <topology evidence="1">Multi-pass membrane protein</topology>
    </subcellularLocation>
</comment>
<feature type="transmembrane region" description="Helical" evidence="7">
    <location>
        <begin position="235"/>
        <end position="257"/>
    </location>
</feature>
<dbReference type="Pfam" id="PF01184">
    <property type="entry name" value="Gpr1_Fun34_YaaH"/>
    <property type="match status" value="1"/>
</dbReference>
<evidence type="ECO:0000256" key="5">
    <source>
        <dbReference type="ARBA" id="ARBA00023136"/>
    </source>
</evidence>
<dbReference type="Proteomes" id="UP000606974">
    <property type="component" value="Unassembled WGS sequence"/>
</dbReference>
<dbReference type="AlphaFoldDB" id="A0A8H7AI55"/>
<evidence type="ECO:0000256" key="3">
    <source>
        <dbReference type="ARBA" id="ARBA00022692"/>
    </source>
</evidence>
<dbReference type="OrthoDB" id="3648309at2759"/>
<sequence>MAEIVTEPSSGTNGKSTYQMDEHADSEAALRRVETAGNLSISPELFEKLYLSPKNEVSNNLRTTFGNPSPLAVVGFILSLTPLSCALLGWRGSGGLGAAENGAYYFFGGLLMFTGGLLEFVLGNTFPFVVFCSYGAYWFTLGATLTPYYNAYGAYSPNDPSAGLTDPVFLSTFAFFLLWMGVLSFIYLIASLRTNILFFLIFLTLCPMYCCLAAGDWQAAQGNTEAALTLQHAGGAMAFMSCLIGWYDFLVLVLLAVDFPLNLPVGDLSHIIKGAGQTGGRRLRVKISRV</sequence>
<comment type="similarity">
    <text evidence="2">Belongs to the acetate uptake transporter (AceTr) (TC 2.A.96) family.</text>
</comment>
<proteinExistence type="inferred from homology"/>